<dbReference type="VEuPathDB" id="FungiDB:SPRG_05103"/>
<dbReference type="GeneID" id="24127512"/>
<protein>
    <submittedName>
        <fullName evidence="1">Uncharacterized protein</fullName>
    </submittedName>
</protein>
<dbReference type="RefSeq" id="XP_012199002.1">
    <property type="nucleotide sequence ID" value="XM_012343612.1"/>
</dbReference>
<dbReference type="Proteomes" id="UP000030745">
    <property type="component" value="Unassembled WGS sequence"/>
</dbReference>
<dbReference type="EMBL" id="KK583202">
    <property type="protein sequence ID" value="KDO30392.1"/>
    <property type="molecule type" value="Genomic_DNA"/>
</dbReference>
<accession>A0A067CUC2</accession>
<organism evidence="1 2">
    <name type="scientific">Saprolegnia parasitica (strain CBS 223.65)</name>
    <dbReference type="NCBI Taxonomy" id="695850"/>
    <lineage>
        <taxon>Eukaryota</taxon>
        <taxon>Sar</taxon>
        <taxon>Stramenopiles</taxon>
        <taxon>Oomycota</taxon>
        <taxon>Saprolegniomycetes</taxon>
        <taxon>Saprolegniales</taxon>
        <taxon>Saprolegniaceae</taxon>
        <taxon>Saprolegnia</taxon>
    </lineage>
</organism>
<name>A0A067CUC2_SAPPC</name>
<reference evidence="1 2" key="1">
    <citation type="journal article" date="2013" name="PLoS Genet.">
        <title>Distinctive expansion of potential virulence genes in the genome of the oomycete fish pathogen Saprolegnia parasitica.</title>
        <authorList>
            <person name="Jiang R.H."/>
            <person name="de Bruijn I."/>
            <person name="Haas B.J."/>
            <person name="Belmonte R."/>
            <person name="Lobach L."/>
            <person name="Christie J."/>
            <person name="van den Ackerveken G."/>
            <person name="Bottin A."/>
            <person name="Bulone V."/>
            <person name="Diaz-Moreno S.M."/>
            <person name="Dumas B."/>
            <person name="Fan L."/>
            <person name="Gaulin E."/>
            <person name="Govers F."/>
            <person name="Grenville-Briggs L.J."/>
            <person name="Horner N.R."/>
            <person name="Levin J.Z."/>
            <person name="Mammella M."/>
            <person name="Meijer H.J."/>
            <person name="Morris P."/>
            <person name="Nusbaum C."/>
            <person name="Oome S."/>
            <person name="Phillips A.J."/>
            <person name="van Rooyen D."/>
            <person name="Rzeszutek E."/>
            <person name="Saraiva M."/>
            <person name="Secombes C.J."/>
            <person name="Seidl M.F."/>
            <person name="Snel B."/>
            <person name="Stassen J.H."/>
            <person name="Sykes S."/>
            <person name="Tripathy S."/>
            <person name="van den Berg H."/>
            <person name="Vega-Arreguin J.C."/>
            <person name="Wawra S."/>
            <person name="Young S.K."/>
            <person name="Zeng Q."/>
            <person name="Dieguez-Uribeondo J."/>
            <person name="Russ C."/>
            <person name="Tyler B.M."/>
            <person name="van West P."/>
        </authorList>
    </citation>
    <scope>NUCLEOTIDE SEQUENCE [LARGE SCALE GENOMIC DNA]</scope>
    <source>
        <strain evidence="1 2">CBS 223.65</strain>
    </source>
</reference>
<gene>
    <name evidence="1" type="ORF">SPRG_05103</name>
</gene>
<sequence>MTPNVLNASFFPSSPPLPGQLRSLATDIEDDWDDAPSLMRKLSSSSLEASDLFSRASFRQLPVLGQLRHQFVTLTHRGVDDIAATLAASTTLYHLNLGLSRLPQDQLQMILYALPHWLSRQQSVCYVSLEVTDESHIQIIAAMLKTCNAHGVRIELCGDSLGLGACQGLFRDEVEELKEHARLHNIAYIGDWFLSPATTPWLPLA</sequence>
<keyword evidence="2" id="KW-1185">Reference proteome</keyword>
<evidence type="ECO:0000313" key="2">
    <source>
        <dbReference type="Proteomes" id="UP000030745"/>
    </source>
</evidence>
<dbReference type="AlphaFoldDB" id="A0A067CUC2"/>
<proteinExistence type="predicted"/>
<evidence type="ECO:0000313" key="1">
    <source>
        <dbReference type="EMBL" id="KDO30392.1"/>
    </source>
</evidence>
<dbReference type="KEGG" id="spar:SPRG_05103"/>